<accession>A0A9D7SBG8</accession>
<sequence length="338" mass="38588">MKSKSILILVALFGVLGAASYFVIQNKNTKSTIDTSDRAFAIKDIESVHKIFMTSKKSQSITLEKINNQWIVNGKYKAFANPIKNLLEAIQYVTILSIPPKEAYSYIMNDLATIGLKVEIYGPNNTPLKTYYIGGVNDDESGVYFLMDNARQPYTMYMNRGTSNIRHRYEIPLDDWRDRSLFAIPSSEIEGIDVQFPHDPLASFRISKTGKQFQMFANLTEIKTISSKKIESYVGLFETVNTEAFENLNENRSMISSMLPYCRIGIKQKDKQDSLIVSLYPINDNVDQLVDLSPEFLNQKKFFRFFANRSDGDFLILQHSQIASVLKTQQELMLLLAN</sequence>
<evidence type="ECO:0000313" key="1">
    <source>
        <dbReference type="EMBL" id="MBK9719580.1"/>
    </source>
</evidence>
<comment type="caution">
    <text evidence="1">The sequence shown here is derived from an EMBL/GenBank/DDBJ whole genome shotgun (WGS) entry which is preliminary data.</text>
</comment>
<dbReference type="AlphaFoldDB" id="A0A9D7SBG8"/>
<dbReference type="Proteomes" id="UP000808349">
    <property type="component" value="Unassembled WGS sequence"/>
</dbReference>
<protein>
    <recommendedName>
        <fullName evidence="3">DUF4340 domain-containing protein</fullName>
    </recommendedName>
</protein>
<reference evidence="1 2" key="1">
    <citation type="submission" date="2020-10" db="EMBL/GenBank/DDBJ databases">
        <title>Connecting structure to function with the recovery of over 1000 high-quality activated sludge metagenome-assembled genomes encoding full-length rRNA genes using long-read sequencing.</title>
        <authorList>
            <person name="Singleton C.M."/>
            <person name="Petriglieri F."/>
            <person name="Kristensen J.M."/>
            <person name="Kirkegaard R.H."/>
            <person name="Michaelsen T.Y."/>
            <person name="Andersen M.H."/>
            <person name="Karst S.M."/>
            <person name="Dueholm M.S."/>
            <person name="Nielsen P.H."/>
            <person name="Albertsen M."/>
        </authorList>
    </citation>
    <scope>NUCLEOTIDE SEQUENCE [LARGE SCALE GENOMIC DNA]</scope>
    <source>
        <strain evidence="1">Ribe_18-Q3-R11-54_BAT3C.373</strain>
    </source>
</reference>
<organism evidence="1 2">
    <name type="scientific">Candidatus Defluviibacterium haderslevense</name>
    <dbReference type="NCBI Taxonomy" id="2981993"/>
    <lineage>
        <taxon>Bacteria</taxon>
        <taxon>Pseudomonadati</taxon>
        <taxon>Bacteroidota</taxon>
        <taxon>Saprospiria</taxon>
        <taxon>Saprospirales</taxon>
        <taxon>Saprospiraceae</taxon>
        <taxon>Candidatus Defluviibacterium</taxon>
    </lineage>
</organism>
<dbReference type="EMBL" id="JADKFW010000021">
    <property type="protein sequence ID" value="MBK9719580.1"/>
    <property type="molecule type" value="Genomic_DNA"/>
</dbReference>
<evidence type="ECO:0000313" key="2">
    <source>
        <dbReference type="Proteomes" id="UP000808349"/>
    </source>
</evidence>
<evidence type="ECO:0008006" key="3">
    <source>
        <dbReference type="Google" id="ProtNLM"/>
    </source>
</evidence>
<name>A0A9D7SBG8_9BACT</name>
<gene>
    <name evidence="1" type="ORF">IPO85_19095</name>
</gene>
<proteinExistence type="predicted"/>